<dbReference type="InterPro" id="IPR003593">
    <property type="entry name" value="AAA+_ATPase"/>
</dbReference>
<accession>A0A5M6ID89</accession>
<evidence type="ECO:0000313" key="12">
    <source>
        <dbReference type="EMBL" id="KAA5606203.1"/>
    </source>
</evidence>
<dbReference type="CDD" id="cd03253">
    <property type="entry name" value="ABCC_ATM1_transporter"/>
    <property type="match status" value="1"/>
</dbReference>
<comment type="caution">
    <text evidence="12">The sequence shown here is derived from an EMBL/GenBank/DDBJ whole genome shotgun (WGS) entry which is preliminary data.</text>
</comment>
<evidence type="ECO:0000313" key="13">
    <source>
        <dbReference type="Proteomes" id="UP000324065"/>
    </source>
</evidence>
<dbReference type="GO" id="GO:0006879">
    <property type="term" value="P:intracellular iron ion homeostasis"/>
    <property type="evidence" value="ECO:0007669"/>
    <property type="project" value="TreeGrafter"/>
</dbReference>
<dbReference type="InterPro" id="IPR039421">
    <property type="entry name" value="Type_1_exporter"/>
</dbReference>
<feature type="transmembrane region" description="Helical" evidence="9">
    <location>
        <begin position="153"/>
        <end position="176"/>
    </location>
</feature>
<dbReference type="OrthoDB" id="5288404at2"/>
<keyword evidence="2" id="KW-0813">Transport</keyword>
<evidence type="ECO:0000256" key="6">
    <source>
        <dbReference type="ARBA" id="ARBA00022989"/>
    </source>
</evidence>
<evidence type="ECO:0000256" key="8">
    <source>
        <dbReference type="SAM" id="MobiDB-lite"/>
    </source>
</evidence>
<evidence type="ECO:0000259" key="10">
    <source>
        <dbReference type="PROSITE" id="PS50893"/>
    </source>
</evidence>
<dbReference type="AlphaFoldDB" id="A0A5M6ID89"/>
<keyword evidence="5 12" id="KW-0067">ATP-binding</keyword>
<feature type="region of interest" description="Disordered" evidence="8">
    <location>
        <begin position="598"/>
        <end position="624"/>
    </location>
</feature>
<organism evidence="12 13">
    <name type="scientific">Roseospira marina</name>
    <dbReference type="NCBI Taxonomy" id="140057"/>
    <lineage>
        <taxon>Bacteria</taxon>
        <taxon>Pseudomonadati</taxon>
        <taxon>Pseudomonadota</taxon>
        <taxon>Alphaproteobacteria</taxon>
        <taxon>Rhodospirillales</taxon>
        <taxon>Rhodospirillaceae</taxon>
        <taxon>Roseospira</taxon>
    </lineage>
</organism>
<keyword evidence="6 9" id="KW-1133">Transmembrane helix</keyword>
<evidence type="ECO:0000256" key="1">
    <source>
        <dbReference type="ARBA" id="ARBA00004651"/>
    </source>
</evidence>
<dbReference type="CDD" id="cd18582">
    <property type="entry name" value="ABC_6TM_ATM1_ABCB7"/>
    <property type="match status" value="1"/>
</dbReference>
<dbReference type="InterPro" id="IPR011527">
    <property type="entry name" value="ABC1_TM_dom"/>
</dbReference>
<feature type="transmembrane region" description="Helical" evidence="9">
    <location>
        <begin position="75"/>
        <end position="97"/>
    </location>
</feature>
<dbReference type="PROSITE" id="PS50893">
    <property type="entry name" value="ABC_TRANSPORTER_2"/>
    <property type="match status" value="1"/>
</dbReference>
<dbReference type="PANTHER" id="PTHR24221">
    <property type="entry name" value="ATP-BINDING CASSETTE SUB-FAMILY B"/>
    <property type="match status" value="1"/>
</dbReference>
<keyword evidence="13" id="KW-1185">Reference proteome</keyword>
<name>A0A5M6ID89_9PROT</name>
<dbReference type="GO" id="GO:0005524">
    <property type="term" value="F:ATP binding"/>
    <property type="evidence" value="ECO:0007669"/>
    <property type="project" value="UniProtKB-KW"/>
</dbReference>
<dbReference type="SMART" id="SM00382">
    <property type="entry name" value="AAA"/>
    <property type="match status" value="1"/>
</dbReference>
<evidence type="ECO:0000256" key="4">
    <source>
        <dbReference type="ARBA" id="ARBA00022741"/>
    </source>
</evidence>
<dbReference type="Gene3D" id="3.40.50.300">
    <property type="entry name" value="P-loop containing nucleotide triphosphate hydrolases"/>
    <property type="match status" value="1"/>
</dbReference>
<evidence type="ECO:0000256" key="7">
    <source>
        <dbReference type="ARBA" id="ARBA00023136"/>
    </source>
</evidence>
<feature type="domain" description="ABC transporter" evidence="10">
    <location>
        <begin position="361"/>
        <end position="595"/>
    </location>
</feature>
<dbReference type="GO" id="GO:0016887">
    <property type="term" value="F:ATP hydrolysis activity"/>
    <property type="evidence" value="ECO:0007669"/>
    <property type="project" value="InterPro"/>
</dbReference>
<dbReference type="Gene3D" id="1.20.1560.10">
    <property type="entry name" value="ABC transporter type 1, transmembrane domain"/>
    <property type="match status" value="1"/>
</dbReference>
<dbReference type="SUPFAM" id="SSF52540">
    <property type="entry name" value="P-loop containing nucleoside triphosphate hydrolases"/>
    <property type="match status" value="1"/>
</dbReference>
<dbReference type="InterPro" id="IPR003439">
    <property type="entry name" value="ABC_transporter-like_ATP-bd"/>
</dbReference>
<dbReference type="Pfam" id="PF00005">
    <property type="entry name" value="ABC_tran"/>
    <property type="match status" value="1"/>
</dbReference>
<dbReference type="PROSITE" id="PS50929">
    <property type="entry name" value="ABC_TM1F"/>
    <property type="match status" value="1"/>
</dbReference>
<evidence type="ECO:0000256" key="9">
    <source>
        <dbReference type="SAM" id="Phobius"/>
    </source>
</evidence>
<dbReference type="InterPro" id="IPR017871">
    <property type="entry name" value="ABC_transporter-like_CS"/>
</dbReference>
<keyword evidence="3 9" id="KW-0812">Transmembrane</keyword>
<comment type="subcellular location">
    <subcellularLocation>
        <location evidence="1">Cell membrane</location>
        <topology evidence="1">Multi-pass membrane protein</topology>
    </subcellularLocation>
</comment>
<dbReference type="GO" id="GO:0005886">
    <property type="term" value="C:plasma membrane"/>
    <property type="evidence" value="ECO:0007669"/>
    <property type="project" value="UniProtKB-SubCell"/>
</dbReference>
<feature type="transmembrane region" description="Helical" evidence="9">
    <location>
        <begin position="182"/>
        <end position="203"/>
    </location>
</feature>
<dbReference type="GO" id="GO:0140359">
    <property type="term" value="F:ABC-type transporter activity"/>
    <property type="evidence" value="ECO:0007669"/>
    <property type="project" value="InterPro"/>
</dbReference>
<dbReference type="RefSeq" id="WP_150061726.1">
    <property type="nucleotide sequence ID" value="NZ_JACHII010000007.1"/>
</dbReference>
<dbReference type="PANTHER" id="PTHR24221:SF402">
    <property type="entry name" value="IRON-SULFUR CLUSTERS TRANSPORTER ABCB7, MITOCHONDRIAL"/>
    <property type="match status" value="1"/>
</dbReference>
<proteinExistence type="predicted"/>
<feature type="transmembrane region" description="Helical" evidence="9">
    <location>
        <begin position="43"/>
        <end position="63"/>
    </location>
</feature>
<dbReference type="InterPro" id="IPR027417">
    <property type="entry name" value="P-loop_NTPase"/>
</dbReference>
<gene>
    <name evidence="12" type="ORF">F1188_07200</name>
</gene>
<dbReference type="Pfam" id="PF00664">
    <property type="entry name" value="ABC_membrane"/>
    <property type="match status" value="1"/>
</dbReference>
<evidence type="ECO:0000256" key="5">
    <source>
        <dbReference type="ARBA" id="ARBA00022840"/>
    </source>
</evidence>
<evidence type="ECO:0000256" key="2">
    <source>
        <dbReference type="ARBA" id="ARBA00022448"/>
    </source>
</evidence>
<keyword evidence="7 9" id="KW-0472">Membrane</keyword>
<dbReference type="EMBL" id="VWPJ01000005">
    <property type="protein sequence ID" value="KAA5606203.1"/>
    <property type="molecule type" value="Genomic_DNA"/>
</dbReference>
<dbReference type="Proteomes" id="UP000324065">
    <property type="component" value="Unassembled WGS sequence"/>
</dbReference>
<sequence>MKKHPTTLPPETPQGIRGDWRVLRRLIPHLWPRDNPRLRARMVLALGLLVLAKIATVYVPLYYKDAVDALTVPDVVVAVPLLAILSYGLARVGVVLFNELRDLVFARVVERAMHVVGLDTFRHLHAMSLRFHMDRQTGGLSRVIERGTRGIEIVLRLFAFRAGPALIELAMVSIILWRLYDWTFAAAVLATIAVYIAWTLAITDWRLNFRRTMNEHDAEANTKAIDSLLNYETVKYFGNEAHEARRFDQALTAYENAAVKSHTSLSLLNIGQGAIISAGLVGIMTMAGRGIVAGTMTAGDFVLVNTYLMQLYTPLNFLGMVYREIKQALVDMEVMFALKDQPPEVADAPDAPDLRRNGGAVRFEGVRFAYGPDRDVLRGIDLEVPAGRTVAIVGPSGAGKSTIGRLLYRFYDVTDGRVTIDGQDVRAVTQASLRGAIGVVPQDTVLFNDTIGYNIAYGNPEAPWADVERAARLASLHDFIMGLPLGYETRVGERGLKLSGGEKQRVAIARAILKDPAILLFDEATSQLDSHTEKEIQAALRQVSAGRTTLVIAHRLSTVIDADRIVVLEDGRAAESGTHVELLARGGAYAALWAKQQQALDPDDAPDGQDARREAESTALSSLS</sequence>
<evidence type="ECO:0000256" key="3">
    <source>
        <dbReference type="ARBA" id="ARBA00022692"/>
    </source>
</evidence>
<dbReference type="InterPro" id="IPR036640">
    <property type="entry name" value="ABC1_TM_sf"/>
</dbReference>
<evidence type="ECO:0000259" key="11">
    <source>
        <dbReference type="PROSITE" id="PS50929"/>
    </source>
</evidence>
<reference evidence="12 13" key="1">
    <citation type="submission" date="2019-09" db="EMBL/GenBank/DDBJ databases">
        <title>Genome sequence of Roseospira marina, one of the more divergent members of the non-sulfur purple photosynthetic bacterial family, the Rhodospirillaceae.</title>
        <authorList>
            <person name="Meyer T."/>
            <person name="Kyndt J."/>
        </authorList>
    </citation>
    <scope>NUCLEOTIDE SEQUENCE [LARGE SCALE GENOMIC DNA]</scope>
    <source>
        <strain evidence="12 13">DSM 15113</strain>
    </source>
</reference>
<dbReference type="FunFam" id="3.40.50.300:FF:000186">
    <property type="entry name" value="ATP-binding cassette sub-family B member 7, mitochondrial"/>
    <property type="match status" value="1"/>
</dbReference>
<dbReference type="SUPFAM" id="SSF90123">
    <property type="entry name" value="ABC transporter transmembrane region"/>
    <property type="match status" value="1"/>
</dbReference>
<keyword evidence="4" id="KW-0547">Nucleotide-binding</keyword>
<dbReference type="PROSITE" id="PS00211">
    <property type="entry name" value="ABC_TRANSPORTER_1"/>
    <property type="match status" value="1"/>
</dbReference>
<feature type="domain" description="ABC transmembrane type-1" evidence="11">
    <location>
        <begin position="43"/>
        <end position="327"/>
    </location>
</feature>
<protein>
    <submittedName>
        <fullName evidence="12">ABC transporter ATP-binding protein/permease</fullName>
    </submittedName>
</protein>